<accession>A0A2N1PUC4</accession>
<protein>
    <recommendedName>
        <fullName evidence="7">Bifunctional metallophosphatase/5'-nucleotidase</fullName>
    </recommendedName>
</protein>
<name>A0A2N1PUC4_9BACT</name>
<feature type="domain" description="5'-Nucleotidase C-terminal" evidence="4">
    <location>
        <begin position="373"/>
        <end position="515"/>
    </location>
</feature>
<keyword evidence="2" id="KW-0378">Hydrolase</keyword>
<dbReference type="PANTHER" id="PTHR11575">
    <property type="entry name" value="5'-NUCLEOTIDASE-RELATED"/>
    <property type="match status" value="1"/>
</dbReference>
<proteinExistence type="inferred from homology"/>
<dbReference type="GO" id="GO:0030288">
    <property type="term" value="C:outer membrane-bounded periplasmic space"/>
    <property type="evidence" value="ECO:0007669"/>
    <property type="project" value="TreeGrafter"/>
</dbReference>
<evidence type="ECO:0008006" key="7">
    <source>
        <dbReference type="Google" id="ProtNLM"/>
    </source>
</evidence>
<dbReference type="SUPFAM" id="SSF56300">
    <property type="entry name" value="Metallo-dependent phosphatases"/>
    <property type="match status" value="1"/>
</dbReference>
<keyword evidence="2" id="KW-0547">Nucleotide-binding</keyword>
<evidence type="ECO:0000259" key="3">
    <source>
        <dbReference type="Pfam" id="PF00149"/>
    </source>
</evidence>
<dbReference type="SUPFAM" id="SSF55816">
    <property type="entry name" value="5'-nucleotidase (syn. UDP-sugar hydrolase), C-terminal domain"/>
    <property type="match status" value="1"/>
</dbReference>
<sequence>MSSPFSGKAFSSPLLGLLLIVTLCCPFSVLASESSAPVAVEVKYRIVATADLHGAACSWDFSLGKPAGKSVAAVAGLVRSLRLENEGQVSLVDAGDFLQGSPLGALHESTMSHMANPMISAMNIAGYEVVVPGNHEFDYGREYLGKALKQSGAPWLAANLSDDMGILQVIPWTIKDLSGVGKGPFVGFVGFTSPGVKKWVDPDNVTGLHFEDIMTCAGKVIPGLRERLGLDALVAVIHGGIGPRPGHRLFMTGEKVLDNMGYMLGHAFPQIDAVIMSHTHRSELEKVPGGPLLIQPSSHGRQVAVVSLIFNGCSAGNWSLQQVDGSIVPIDEKRPVSPFVDRALEYRRTRTEKMLSQEITTMQGSYEETFDPLSDSPVLDLIHRVQLRESGAQISLVSPNFKNITLADGPLTLRDVFSLYPYENRLVMVEITGRNLKSVLEESLSHVVIKNNKRDLRIPVYLYLTVEGVDLVVDPALPEGSRIVSMIRGDGQVGDNDLLTVAVNSYMVNDGGAYDPLSSSRKVWKSSRGIRDMLASELSSMAVYNPHCTGNVRVVE</sequence>
<gene>
    <name evidence="5" type="ORF">CVV64_00495</name>
</gene>
<reference evidence="5 6" key="1">
    <citation type="journal article" date="2017" name="ISME J.">
        <title>Potential for microbial H2 and metal transformations associated with novel bacteria and archaea in deep terrestrial subsurface sediments.</title>
        <authorList>
            <person name="Hernsdorf A.W."/>
            <person name="Amano Y."/>
            <person name="Miyakawa K."/>
            <person name="Ise K."/>
            <person name="Suzuki Y."/>
            <person name="Anantharaman K."/>
            <person name="Probst A."/>
            <person name="Burstein D."/>
            <person name="Thomas B.C."/>
            <person name="Banfield J.F."/>
        </authorList>
    </citation>
    <scope>NUCLEOTIDE SEQUENCE [LARGE SCALE GENOMIC DNA]</scope>
    <source>
        <strain evidence="5">HGW-Wallbacteria-1</strain>
    </source>
</reference>
<dbReference type="Proteomes" id="UP000233256">
    <property type="component" value="Unassembled WGS sequence"/>
</dbReference>
<comment type="similarity">
    <text evidence="2">Belongs to the 5'-nucleotidase family.</text>
</comment>
<dbReference type="AlphaFoldDB" id="A0A2N1PUC4"/>
<dbReference type="InterPro" id="IPR036907">
    <property type="entry name" value="5'-Nucleotdase_C_sf"/>
</dbReference>
<dbReference type="Pfam" id="PF00149">
    <property type="entry name" value="Metallophos"/>
    <property type="match status" value="1"/>
</dbReference>
<dbReference type="InterPro" id="IPR029052">
    <property type="entry name" value="Metallo-depent_PP-like"/>
</dbReference>
<keyword evidence="1" id="KW-0732">Signal</keyword>
<comment type="caution">
    <text evidence="5">The sequence shown here is derived from an EMBL/GenBank/DDBJ whole genome shotgun (WGS) entry which is preliminary data.</text>
</comment>
<evidence type="ECO:0000256" key="2">
    <source>
        <dbReference type="RuleBase" id="RU362119"/>
    </source>
</evidence>
<dbReference type="InterPro" id="IPR004843">
    <property type="entry name" value="Calcineurin-like_PHP"/>
</dbReference>
<dbReference type="Gene3D" id="3.60.21.10">
    <property type="match status" value="1"/>
</dbReference>
<dbReference type="Pfam" id="PF02872">
    <property type="entry name" value="5_nucleotid_C"/>
    <property type="match status" value="1"/>
</dbReference>
<dbReference type="GO" id="GO:0016787">
    <property type="term" value="F:hydrolase activity"/>
    <property type="evidence" value="ECO:0007669"/>
    <property type="project" value="UniProtKB-KW"/>
</dbReference>
<dbReference type="PANTHER" id="PTHR11575:SF24">
    <property type="entry name" value="5'-NUCLEOTIDASE"/>
    <property type="match status" value="1"/>
</dbReference>
<evidence type="ECO:0000256" key="1">
    <source>
        <dbReference type="ARBA" id="ARBA00022729"/>
    </source>
</evidence>
<organism evidence="5 6">
    <name type="scientific">Candidatus Wallbacteria bacterium HGW-Wallbacteria-1</name>
    <dbReference type="NCBI Taxonomy" id="2013854"/>
    <lineage>
        <taxon>Bacteria</taxon>
        <taxon>Candidatus Walliibacteriota</taxon>
    </lineage>
</organism>
<dbReference type="GO" id="GO:0000166">
    <property type="term" value="F:nucleotide binding"/>
    <property type="evidence" value="ECO:0007669"/>
    <property type="project" value="UniProtKB-KW"/>
</dbReference>
<evidence type="ECO:0000259" key="4">
    <source>
        <dbReference type="Pfam" id="PF02872"/>
    </source>
</evidence>
<feature type="domain" description="Calcineurin-like phosphoesterase" evidence="3">
    <location>
        <begin position="45"/>
        <end position="281"/>
    </location>
</feature>
<dbReference type="InterPro" id="IPR008334">
    <property type="entry name" value="5'-Nucleotdase_C"/>
</dbReference>
<dbReference type="InterPro" id="IPR006179">
    <property type="entry name" value="5_nucleotidase/apyrase"/>
</dbReference>
<dbReference type="Gene3D" id="3.90.780.10">
    <property type="entry name" value="5'-Nucleotidase, C-terminal domain"/>
    <property type="match status" value="1"/>
</dbReference>
<dbReference type="PRINTS" id="PR01607">
    <property type="entry name" value="APYRASEFAMLY"/>
</dbReference>
<dbReference type="GO" id="GO:0009166">
    <property type="term" value="P:nucleotide catabolic process"/>
    <property type="evidence" value="ECO:0007669"/>
    <property type="project" value="InterPro"/>
</dbReference>
<evidence type="ECO:0000313" key="5">
    <source>
        <dbReference type="EMBL" id="PKK91939.1"/>
    </source>
</evidence>
<dbReference type="EMBL" id="PGXC01000001">
    <property type="protein sequence ID" value="PKK91939.1"/>
    <property type="molecule type" value="Genomic_DNA"/>
</dbReference>
<evidence type="ECO:0000313" key="6">
    <source>
        <dbReference type="Proteomes" id="UP000233256"/>
    </source>
</evidence>